<sequence>MTVSNKSLVRDGGYVLMSGRLLLAQQSYWLEEEGIVEDSIVGLGGCETPVVSRDRSSALRATYDKLAVPSRWFREPVACPRLRPRMLRRPAPVARHGYGGRPLSSGGALPGTVGKRSAPEVGFWISWYVPASCLLRLAVQSVGAALISRLLPGGRVHGFVSSVYIAVVGDRAPKSSQTPGISGTAMAQLGLGMFQWRFQSFPVILKRNTSAAVSLYPGGPAAQKRRSRDGPGERSASASQKPHTLAKKVRVRGVFEALRQLFEMGYRVWETFHDDWWASLRRLCGGGNGIAVNCFARRDGLLLWW</sequence>
<protein>
    <submittedName>
        <fullName evidence="2">Uncharacterized protein</fullName>
    </submittedName>
</protein>
<keyword evidence="3" id="KW-1185">Reference proteome</keyword>
<accession>A0A4C1ZKR2</accession>
<dbReference type="EMBL" id="BGZK01001866">
    <property type="protein sequence ID" value="GBP87509.1"/>
    <property type="molecule type" value="Genomic_DNA"/>
</dbReference>
<name>A0A4C1ZKR2_EUMVA</name>
<dbReference type="AlphaFoldDB" id="A0A4C1ZKR2"/>
<comment type="caution">
    <text evidence="2">The sequence shown here is derived from an EMBL/GenBank/DDBJ whole genome shotgun (WGS) entry which is preliminary data.</text>
</comment>
<dbReference type="Proteomes" id="UP000299102">
    <property type="component" value="Unassembled WGS sequence"/>
</dbReference>
<proteinExistence type="predicted"/>
<organism evidence="2 3">
    <name type="scientific">Eumeta variegata</name>
    <name type="common">Bagworm moth</name>
    <name type="synonym">Eumeta japonica</name>
    <dbReference type="NCBI Taxonomy" id="151549"/>
    <lineage>
        <taxon>Eukaryota</taxon>
        <taxon>Metazoa</taxon>
        <taxon>Ecdysozoa</taxon>
        <taxon>Arthropoda</taxon>
        <taxon>Hexapoda</taxon>
        <taxon>Insecta</taxon>
        <taxon>Pterygota</taxon>
        <taxon>Neoptera</taxon>
        <taxon>Endopterygota</taxon>
        <taxon>Lepidoptera</taxon>
        <taxon>Glossata</taxon>
        <taxon>Ditrysia</taxon>
        <taxon>Tineoidea</taxon>
        <taxon>Psychidae</taxon>
        <taxon>Oiketicinae</taxon>
        <taxon>Eumeta</taxon>
    </lineage>
</organism>
<gene>
    <name evidence="2" type="ORF">EVAR_86546_1</name>
</gene>
<evidence type="ECO:0000313" key="3">
    <source>
        <dbReference type="Proteomes" id="UP000299102"/>
    </source>
</evidence>
<evidence type="ECO:0000313" key="2">
    <source>
        <dbReference type="EMBL" id="GBP87509.1"/>
    </source>
</evidence>
<evidence type="ECO:0000256" key="1">
    <source>
        <dbReference type="SAM" id="MobiDB-lite"/>
    </source>
</evidence>
<feature type="region of interest" description="Disordered" evidence="1">
    <location>
        <begin position="216"/>
        <end position="243"/>
    </location>
</feature>
<reference evidence="2 3" key="1">
    <citation type="journal article" date="2019" name="Commun. Biol.">
        <title>The bagworm genome reveals a unique fibroin gene that provides high tensile strength.</title>
        <authorList>
            <person name="Kono N."/>
            <person name="Nakamura H."/>
            <person name="Ohtoshi R."/>
            <person name="Tomita M."/>
            <person name="Numata K."/>
            <person name="Arakawa K."/>
        </authorList>
    </citation>
    <scope>NUCLEOTIDE SEQUENCE [LARGE SCALE GENOMIC DNA]</scope>
</reference>